<dbReference type="AlphaFoldDB" id="A0A9P7YUX7"/>
<proteinExistence type="predicted"/>
<dbReference type="InterPro" id="IPR014710">
    <property type="entry name" value="RmlC-like_jellyroll"/>
</dbReference>
<dbReference type="OrthoDB" id="504210at2759"/>
<dbReference type="Proteomes" id="UP000887226">
    <property type="component" value="Unassembled WGS sequence"/>
</dbReference>
<name>A0A9P7YUX7_9HELO</name>
<reference evidence="2" key="1">
    <citation type="journal article" date="2021" name="IMA Fungus">
        <title>Genomic characterization of three marine fungi, including Emericellopsis atlantica sp. nov. with signatures of a generalist lifestyle and marine biomass degradation.</title>
        <authorList>
            <person name="Hagestad O.C."/>
            <person name="Hou L."/>
            <person name="Andersen J.H."/>
            <person name="Hansen E.H."/>
            <person name="Altermark B."/>
            <person name="Li C."/>
            <person name="Kuhnert E."/>
            <person name="Cox R.J."/>
            <person name="Crous P.W."/>
            <person name="Spatafora J.W."/>
            <person name="Lail K."/>
            <person name="Amirebrahimi M."/>
            <person name="Lipzen A."/>
            <person name="Pangilinan J."/>
            <person name="Andreopoulos W."/>
            <person name="Hayes R.D."/>
            <person name="Ng V."/>
            <person name="Grigoriev I.V."/>
            <person name="Jackson S.A."/>
            <person name="Sutton T.D.S."/>
            <person name="Dobson A.D.W."/>
            <person name="Rama T."/>
        </authorList>
    </citation>
    <scope>NUCLEOTIDE SEQUENCE</scope>
    <source>
        <strain evidence="2">TRa3180A</strain>
    </source>
</reference>
<dbReference type="Pfam" id="PF07883">
    <property type="entry name" value="Cupin_2"/>
    <property type="match status" value="1"/>
</dbReference>
<dbReference type="InterPro" id="IPR013096">
    <property type="entry name" value="Cupin_2"/>
</dbReference>
<evidence type="ECO:0000259" key="1">
    <source>
        <dbReference type="Pfam" id="PF07883"/>
    </source>
</evidence>
<organism evidence="2 3">
    <name type="scientific">Calycina marina</name>
    <dbReference type="NCBI Taxonomy" id="1763456"/>
    <lineage>
        <taxon>Eukaryota</taxon>
        <taxon>Fungi</taxon>
        <taxon>Dikarya</taxon>
        <taxon>Ascomycota</taxon>
        <taxon>Pezizomycotina</taxon>
        <taxon>Leotiomycetes</taxon>
        <taxon>Helotiales</taxon>
        <taxon>Pezizellaceae</taxon>
        <taxon>Calycina</taxon>
    </lineage>
</organism>
<dbReference type="SUPFAM" id="SSF51182">
    <property type="entry name" value="RmlC-like cupins"/>
    <property type="match status" value="1"/>
</dbReference>
<evidence type="ECO:0000313" key="3">
    <source>
        <dbReference type="Proteomes" id="UP000887226"/>
    </source>
</evidence>
<keyword evidence="3" id="KW-1185">Reference proteome</keyword>
<sequence length="180" mass="20443">MDSVKTLKVLNIGKGQTMEIKIDESQPEDSVLRYAMDTISTGEEALDTPPHWHKNHDEHFSVLEGRLEFTLDGKEMIIKAGDPETFVPRRKVHQVKGFKGERLVFRERPDPAGMYKALFFNDVFAYGSIGPGNIWHTLRAFYDGDAYIALPLRSQVVDQVFITLFGGLARLFVAKKEETL</sequence>
<protein>
    <recommendedName>
        <fullName evidence="1">Cupin type-2 domain-containing protein</fullName>
    </recommendedName>
</protein>
<gene>
    <name evidence="2" type="ORF">BJ878DRAFT_546915</name>
</gene>
<dbReference type="EMBL" id="MU254792">
    <property type="protein sequence ID" value="KAG9239867.1"/>
    <property type="molecule type" value="Genomic_DNA"/>
</dbReference>
<accession>A0A9P7YUX7</accession>
<feature type="domain" description="Cupin type-2" evidence="1">
    <location>
        <begin position="47"/>
        <end position="95"/>
    </location>
</feature>
<dbReference type="Gene3D" id="2.60.120.10">
    <property type="entry name" value="Jelly Rolls"/>
    <property type="match status" value="1"/>
</dbReference>
<comment type="caution">
    <text evidence="2">The sequence shown here is derived from an EMBL/GenBank/DDBJ whole genome shotgun (WGS) entry which is preliminary data.</text>
</comment>
<dbReference type="InterPro" id="IPR011051">
    <property type="entry name" value="RmlC_Cupin_sf"/>
</dbReference>
<evidence type="ECO:0000313" key="2">
    <source>
        <dbReference type="EMBL" id="KAG9239867.1"/>
    </source>
</evidence>